<accession>A0A9E4KBJ8</accession>
<dbReference type="Proteomes" id="UP000886667">
    <property type="component" value="Unassembled WGS sequence"/>
</dbReference>
<comment type="caution">
    <text evidence="1">The sequence shown here is derived from an EMBL/GenBank/DDBJ whole genome shotgun (WGS) entry which is preliminary data.</text>
</comment>
<organism evidence="1 2">
    <name type="scientific">Candidatus Thiodiazotropha taylori</name>
    <dbReference type="NCBI Taxonomy" id="2792791"/>
    <lineage>
        <taxon>Bacteria</taxon>
        <taxon>Pseudomonadati</taxon>
        <taxon>Pseudomonadota</taxon>
        <taxon>Gammaproteobacteria</taxon>
        <taxon>Chromatiales</taxon>
        <taxon>Sedimenticolaceae</taxon>
        <taxon>Candidatus Thiodiazotropha</taxon>
    </lineage>
</organism>
<evidence type="ECO:0000313" key="1">
    <source>
        <dbReference type="EMBL" id="MCG7946003.1"/>
    </source>
</evidence>
<sequence>MKRFLILLPLIVFISSTDILAEHPALLPMDITSQRSSPGAEQSLSLTLFETTFLMNEGTNPCANPYQMKSSCMTLFRDESNNHLLQPLSLLLMALGLIGLALVTRIK</sequence>
<protein>
    <submittedName>
        <fullName evidence="1">Uncharacterized protein</fullName>
    </submittedName>
</protein>
<reference evidence="1" key="1">
    <citation type="journal article" date="2021" name="Proc. Natl. Acad. Sci. U.S.A.">
        <title>Global biogeography of chemosynthetic symbionts reveals both localized and globally distributed symbiont groups. .</title>
        <authorList>
            <person name="Osvatic J.T."/>
            <person name="Wilkins L.G.E."/>
            <person name="Leibrecht L."/>
            <person name="Leray M."/>
            <person name="Zauner S."/>
            <person name="Polzin J."/>
            <person name="Camacho Y."/>
            <person name="Gros O."/>
            <person name="van Gils J.A."/>
            <person name="Eisen J.A."/>
            <person name="Petersen J.M."/>
            <person name="Yuen B."/>
        </authorList>
    </citation>
    <scope>NUCLEOTIDE SEQUENCE</scope>
    <source>
        <strain evidence="1">MAGclacostrist064TRANS</strain>
    </source>
</reference>
<proteinExistence type="predicted"/>
<gene>
    <name evidence="1" type="ORF">JAZ07_06590</name>
</gene>
<dbReference type="EMBL" id="JAEPCM010000214">
    <property type="protein sequence ID" value="MCG7946003.1"/>
    <property type="molecule type" value="Genomic_DNA"/>
</dbReference>
<name>A0A9E4KBJ8_9GAMM</name>
<dbReference type="AlphaFoldDB" id="A0A9E4KBJ8"/>
<evidence type="ECO:0000313" key="2">
    <source>
        <dbReference type="Proteomes" id="UP000886667"/>
    </source>
</evidence>